<dbReference type="KEGG" id="osg:BST96_04375"/>
<evidence type="ECO:0000313" key="3">
    <source>
        <dbReference type="Proteomes" id="UP000193450"/>
    </source>
</evidence>
<dbReference type="Proteomes" id="UP000193450">
    <property type="component" value="Chromosome"/>
</dbReference>
<protein>
    <submittedName>
        <fullName evidence="2">Uncharacterized protein</fullName>
    </submittedName>
</protein>
<keyword evidence="3" id="KW-1185">Reference proteome</keyword>
<reference evidence="2 3" key="1">
    <citation type="submission" date="2016-11" db="EMBL/GenBank/DDBJ databases">
        <title>Trade-off between light-utilization and light-protection in marine flavobacteria.</title>
        <authorList>
            <person name="Kumagai Y."/>
        </authorList>
    </citation>
    <scope>NUCLEOTIDE SEQUENCE [LARGE SCALE GENOMIC DNA]</scope>
    <source>
        <strain evidence="2 3">NBRC 107125</strain>
    </source>
</reference>
<dbReference type="RefSeq" id="WP_085757525.1">
    <property type="nucleotide sequence ID" value="NZ_CP019343.1"/>
</dbReference>
<sequence>MNLFSKGLCLAAAMTLTSSVFAGLHSEDDGSPKGKPGDGHCVYMLQNNMMDEQVKTCQQPANVAGCKTLGSMDDNTGGTHGAGDCAMEGAKGSCEAEGTKWVYFDGDWESMETGCGFQGGDWTDY</sequence>
<accession>A0A1X9N8K2</accession>
<feature type="chain" id="PRO_5012891852" evidence="1">
    <location>
        <begin position="23"/>
        <end position="125"/>
    </location>
</feature>
<name>A0A1X9N8K2_9GAMM</name>
<dbReference type="AlphaFoldDB" id="A0A1X9N8K2"/>
<gene>
    <name evidence="2" type="ORF">BST96_04375</name>
</gene>
<keyword evidence="1" id="KW-0732">Signal</keyword>
<dbReference type="EMBL" id="CP019343">
    <property type="protein sequence ID" value="ARN73414.1"/>
    <property type="molecule type" value="Genomic_DNA"/>
</dbReference>
<organism evidence="2 3">
    <name type="scientific">Oceanicoccus sagamiensis</name>
    <dbReference type="NCBI Taxonomy" id="716816"/>
    <lineage>
        <taxon>Bacteria</taxon>
        <taxon>Pseudomonadati</taxon>
        <taxon>Pseudomonadota</taxon>
        <taxon>Gammaproteobacteria</taxon>
        <taxon>Cellvibrionales</taxon>
        <taxon>Spongiibacteraceae</taxon>
        <taxon>Oceanicoccus</taxon>
    </lineage>
</organism>
<dbReference type="OrthoDB" id="9851328at2"/>
<evidence type="ECO:0000313" key="2">
    <source>
        <dbReference type="EMBL" id="ARN73414.1"/>
    </source>
</evidence>
<evidence type="ECO:0000256" key="1">
    <source>
        <dbReference type="SAM" id="SignalP"/>
    </source>
</evidence>
<proteinExistence type="predicted"/>
<feature type="signal peptide" evidence="1">
    <location>
        <begin position="1"/>
        <end position="22"/>
    </location>
</feature>